<dbReference type="Pfam" id="PF04564">
    <property type="entry name" value="U-box"/>
    <property type="match status" value="1"/>
</dbReference>
<accession>A0A814DQY5</accession>
<dbReference type="EMBL" id="CAJNOU010000319">
    <property type="protein sequence ID" value="CAF0957060.1"/>
    <property type="molecule type" value="Genomic_DNA"/>
</dbReference>
<protein>
    <recommendedName>
        <fullName evidence="2">U-box domain-containing protein</fullName>
    </recommendedName>
</protein>
<proteinExistence type="predicted"/>
<dbReference type="InterPro" id="IPR013083">
    <property type="entry name" value="Znf_RING/FYVE/PHD"/>
</dbReference>
<dbReference type="AlphaFoldDB" id="A0A814DQY5"/>
<sequence>MDNVLSFEEAVRSAKHFENFEDVLITLHFHPEWLTKIPETRRWAILHHIVYSGNIQHFEQVLALQKSNKDFRLLSKTIENETILDIAKLRDDLSDMLKRIERLVKLDELLNYAREYQWNKCYEIVKENPILGNEKPPYRLFYLVHHLAYADEIEQFKKFQQIENFQFDLTLRVDRKKINDIAREGKGKNFAQYIETTYPSYFNTNYTDDQLYEPSEQAKKHTKNINTLMDQRSIYNESDFSFGPAKNHLTRTEADKKVKPKSTPSTSTNISNKSLQQPTEAILSLLTCSLTRAIVNDPVVAADGFTYERTAIENWLQSNDRSPMTNEKLAHKNLSSNLVVKRILTSITQ</sequence>
<feature type="domain" description="U-box" evidence="2">
    <location>
        <begin position="281"/>
        <end position="349"/>
    </location>
</feature>
<evidence type="ECO:0000313" key="5">
    <source>
        <dbReference type="Proteomes" id="UP000663889"/>
    </source>
</evidence>
<evidence type="ECO:0000313" key="4">
    <source>
        <dbReference type="EMBL" id="CAF3938517.1"/>
    </source>
</evidence>
<dbReference type="Proteomes" id="UP000663889">
    <property type="component" value="Unassembled WGS sequence"/>
</dbReference>
<gene>
    <name evidence="4" type="ORF">FNK824_LOCUS22543</name>
    <name evidence="3" type="ORF">SEV965_LOCUS8559</name>
</gene>
<evidence type="ECO:0000256" key="1">
    <source>
        <dbReference type="SAM" id="MobiDB-lite"/>
    </source>
</evidence>
<comment type="caution">
    <text evidence="3">The sequence shown here is derived from an EMBL/GenBank/DDBJ whole genome shotgun (WGS) entry which is preliminary data.</text>
</comment>
<organism evidence="3 5">
    <name type="scientific">Rotaria sordida</name>
    <dbReference type="NCBI Taxonomy" id="392033"/>
    <lineage>
        <taxon>Eukaryota</taxon>
        <taxon>Metazoa</taxon>
        <taxon>Spiralia</taxon>
        <taxon>Gnathifera</taxon>
        <taxon>Rotifera</taxon>
        <taxon>Eurotatoria</taxon>
        <taxon>Bdelloidea</taxon>
        <taxon>Philodinida</taxon>
        <taxon>Philodinidae</taxon>
        <taxon>Rotaria</taxon>
    </lineage>
</organism>
<dbReference type="InterPro" id="IPR052085">
    <property type="entry name" value="WD-SAM-U-box"/>
</dbReference>
<dbReference type="PROSITE" id="PS51698">
    <property type="entry name" value="U_BOX"/>
    <property type="match status" value="1"/>
</dbReference>
<dbReference type="PANTHER" id="PTHR46573:SF1">
    <property type="entry name" value="WD REPEAT, SAM AND U-BOX DOMAIN-CONTAINING PROTEIN 1"/>
    <property type="match status" value="1"/>
</dbReference>
<dbReference type="CDD" id="cd16655">
    <property type="entry name" value="RING-Ubox_WDSUB1-like"/>
    <property type="match status" value="1"/>
</dbReference>
<dbReference type="GO" id="GO:0016567">
    <property type="term" value="P:protein ubiquitination"/>
    <property type="evidence" value="ECO:0007669"/>
    <property type="project" value="InterPro"/>
</dbReference>
<evidence type="ECO:0000259" key="2">
    <source>
        <dbReference type="PROSITE" id="PS51698"/>
    </source>
</evidence>
<dbReference type="EMBL" id="CAJOBE010004586">
    <property type="protein sequence ID" value="CAF3938517.1"/>
    <property type="molecule type" value="Genomic_DNA"/>
</dbReference>
<dbReference type="InterPro" id="IPR003613">
    <property type="entry name" value="Ubox_domain"/>
</dbReference>
<reference evidence="3" key="1">
    <citation type="submission" date="2021-02" db="EMBL/GenBank/DDBJ databases">
        <authorList>
            <person name="Nowell W R."/>
        </authorList>
    </citation>
    <scope>NUCLEOTIDE SEQUENCE</scope>
</reference>
<feature type="compositionally biased region" description="Low complexity" evidence="1">
    <location>
        <begin position="261"/>
        <end position="274"/>
    </location>
</feature>
<dbReference type="GO" id="GO:0004842">
    <property type="term" value="F:ubiquitin-protein transferase activity"/>
    <property type="evidence" value="ECO:0007669"/>
    <property type="project" value="InterPro"/>
</dbReference>
<dbReference type="Proteomes" id="UP000663874">
    <property type="component" value="Unassembled WGS sequence"/>
</dbReference>
<feature type="region of interest" description="Disordered" evidence="1">
    <location>
        <begin position="249"/>
        <end position="274"/>
    </location>
</feature>
<dbReference type="SMART" id="SM00504">
    <property type="entry name" value="Ubox"/>
    <property type="match status" value="1"/>
</dbReference>
<dbReference type="PANTHER" id="PTHR46573">
    <property type="entry name" value="WD REPEAT, SAM AND U-BOX DOMAIN-CONTAINING PROTEIN 1"/>
    <property type="match status" value="1"/>
</dbReference>
<dbReference type="SUPFAM" id="SSF57850">
    <property type="entry name" value="RING/U-box"/>
    <property type="match status" value="1"/>
</dbReference>
<name>A0A814DQY5_9BILA</name>
<dbReference type="Gene3D" id="3.30.40.10">
    <property type="entry name" value="Zinc/RING finger domain, C3HC4 (zinc finger)"/>
    <property type="match status" value="1"/>
</dbReference>
<evidence type="ECO:0000313" key="3">
    <source>
        <dbReference type="EMBL" id="CAF0957060.1"/>
    </source>
</evidence>